<feature type="domain" description="Peptidase M48" evidence="8">
    <location>
        <begin position="66"/>
        <end position="242"/>
    </location>
</feature>
<dbReference type="InterPro" id="IPR051156">
    <property type="entry name" value="Mito/Outer_Membr_Metalloprot"/>
</dbReference>
<dbReference type="RefSeq" id="WP_198570463.1">
    <property type="nucleotide sequence ID" value="NZ_CP066167.1"/>
</dbReference>
<comment type="similarity">
    <text evidence="6">Belongs to the peptidase M48 family.</text>
</comment>
<dbReference type="PROSITE" id="PS51257">
    <property type="entry name" value="PROKAR_LIPOPROTEIN"/>
    <property type="match status" value="1"/>
</dbReference>
<feature type="signal peptide" evidence="7">
    <location>
        <begin position="1"/>
        <end position="20"/>
    </location>
</feature>
<dbReference type="Proteomes" id="UP000596063">
    <property type="component" value="Chromosome"/>
</dbReference>
<dbReference type="GO" id="GO:0016020">
    <property type="term" value="C:membrane"/>
    <property type="evidence" value="ECO:0007669"/>
    <property type="project" value="TreeGrafter"/>
</dbReference>
<evidence type="ECO:0000256" key="3">
    <source>
        <dbReference type="ARBA" id="ARBA00022801"/>
    </source>
</evidence>
<keyword evidence="3 6" id="KW-0378">Hydrolase</keyword>
<dbReference type="Pfam" id="PF01435">
    <property type="entry name" value="Peptidase_M48"/>
    <property type="match status" value="1"/>
</dbReference>
<dbReference type="AlphaFoldDB" id="A0A7T4UQP8"/>
<keyword evidence="1 6" id="KW-0645">Protease</keyword>
<keyword evidence="5 6" id="KW-0482">Metalloprotease</keyword>
<evidence type="ECO:0000256" key="2">
    <source>
        <dbReference type="ARBA" id="ARBA00022723"/>
    </source>
</evidence>
<dbReference type="GO" id="GO:0004222">
    <property type="term" value="F:metalloendopeptidase activity"/>
    <property type="evidence" value="ECO:0007669"/>
    <property type="project" value="InterPro"/>
</dbReference>
<accession>A0A7T4UQP8</accession>
<dbReference type="GO" id="GO:0046872">
    <property type="term" value="F:metal ion binding"/>
    <property type="evidence" value="ECO:0007669"/>
    <property type="project" value="UniProtKB-KW"/>
</dbReference>
<evidence type="ECO:0000256" key="6">
    <source>
        <dbReference type="RuleBase" id="RU003983"/>
    </source>
</evidence>
<dbReference type="PANTHER" id="PTHR22726">
    <property type="entry name" value="METALLOENDOPEPTIDASE OMA1"/>
    <property type="match status" value="1"/>
</dbReference>
<sequence length="264" mass="28159">MKFISSVLLVATVIVLGACAESPTGRRQMLLFNNSEMSQMGATAFDQMKEKMTVSTNARTNRYVGCVAKAITAGLTGEWQGDWEVVVFEEDSANAFALPGKKIGVHTGILKVAKTSDQLATVLGHEVAHVLAHHSAERMSLQSVAGTGSQLIAVLLGDSAQKQTVMGLLGLGAQFGVVLPYGRAQESEADVVGLDLMAKSGFNPEASVQLWENMSAASQGQPPEFMSTHPSHATRISDLQKRMKKAKPLYEQAKSLGIRPNCSA</sequence>
<evidence type="ECO:0000256" key="4">
    <source>
        <dbReference type="ARBA" id="ARBA00022833"/>
    </source>
</evidence>
<dbReference type="PANTHER" id="PTHR22726:SF24">
    <property type="entry name" value="M48 FAMILY METALLOPEPTIDASE"/>
    <property type="match status" value="1"/>
</dbReference>
<dbReference type="Gene3D" id="3.30.2010.10">
    <property type="entry name" value="Metalloproteases ('zincins'), catalytic domain"/>
    <property type="match status" value="1"/>
</dbReference>
<keyword evidence="7" id="KW-0732">Signal</keyword>
<dbReference type="GO" id="GO:0051603">
    <property type="term" value="P:proteolysis involved in protein catabolic process"/>
    <property type="evidence" value="ECO:0007669"/>
    <property type="project" value="TreeGrafter"/>
</dbReference>
<protein>
    <submittedName>
        <fullName evidence="9">M48 family metallopeptidase</fullName>
    </submittedName>
</protein>
<feature type="chain" id="PRO_5032902396" evidence="7">
    <location>
        <begin position="21"/>
        <end position="264"/>
    </location>
</feature>
<dbReference type="EMBL" id="CP066167">
    <property type="protein sequence ID" value="QQD18978.1"/>
    <property type="molecule type" value="Genomic_DNA"/>
</dbReference>
<evidence type="ECO:0000256" key="5">
    <source>
        <dbReference type="ARBA" id="ARBA00023049"/>
    </source>
</evidence>
<keyword evidence="4 6" id="KW-0862">Zinc</keyword>
<reference evidence="9 10" key="1">
    <citation type="submission" date="2020-12" db="EMBL/GenBank/DDBJ databases">
        <authorList>
            <person name="Shan Y."/>
        </authorList>
    </citation>
    <scope>NUCLEOTIDE SEQUENCE [LARGE SCALE GENOMIC DNA]</scope>
    <source>
        <strain evidence="10">csc3.9</strain>
    </source>
</reference>
<evidence type="ECO:0000256" key="7">
    <source>
        <dbReference type="SAM" id="SignalP"/>
    </source>
</evidence>
<comment type="cofactor">
    <cofactor evidence="6">
        <name>Zn(2+)</name>
        <dbReference type="ChEBI" id="CHEBI:29105"/>
    </cofactor>
    <text evidence="6">Binds 1 zinc ion per subunit.</text>
</comment>
<evidence type="ECO:0000313" key="10">
    <source>
        <dbReference type="Proteomes" id="UP000596063"/>
    </source>
</evidence>
<proteinExistence type="inferred from homology"/>
<keyword evidence="2" id="KW-0479">Metal-binding</keyword>
<name>A0A7T4UQP8_9GAMM</name>
<gene>
    <name evidence="9" type="ORF">I6N98_03720</name>
</gene>
<organism evidence="9 10">
    <name type="scientific">Spongiibacter nanhainus</name>
    <dbReference type="NCBI Taxonomy" id="2794344"/>
    <lineage>
        <taxon>Bacteria</taxon>
        <taxon>Pseudomonadati</taxon>
        <taxon>Pseudomonadota</taxon>
        <taxon>Gammaproteobacteria</taxon>
        <taxon>Cellvibrionales</taxon>
        <taxon>Spongiibacteraceae</taxon>
        <taxon>Spongiibacter</taxon>
    </lineage>
</organism>
<dbReference type="InterPro" id="IPR001915">
    <property type="entry name" value="Peptidase_M48"/>
</dbReference>
<keyword evidence="10" id="KW-1185">Reference proteome</keyword>
<evidence type="ECO:0000313" key="9">
    <source>
        <dbReference type="EMBL" id="QQD18978.1"/>
    </source>
</evidence>
<evidence type="ECO:0000256" key="1">
    <source>
        <dbReference type="ARBA" id="ARBA00022670"/>
    </source>
</evidence>
<dbReference type="CDD" id="cd07331">
    <property type="entry name" value="M48C_Oma1_like"/>
    <property type="match status" value="1"/>
</dbReference>
<dbReference type="KEGG" id="snan:I6N98_03720"/>
<evidence type="ECO:0000259" key="8">
    <source>
        <dbReference type="Pfam" id="PF01435"/>
    </source>
</evidence>